<evidence type="ECO:0000259" key="4">
    <source>
        <dbReference type="Pfam" id="PF00891"/>
    </source>
</evidence>
<protein>
    <recommendedName>
        <fullName evidence="4">O-methyltransferase C-terminal domain-containing protein</fullName>
    </recommendedName>
</protein>
<dbReference type="Gene3D" id="3.40.50.150">
    <property type="entry name" value="Vaccinia Virus protein VP39"/>
    <property type="match status" value="1"/>
</dbReference>
<dbReference type="Proteomes" id="UP000233524">
    <property type="component" value="Unassembled WGS sequence"/>
</dbReference>
<comment type="caution">
    <text evidence="5">The sequence shown here is derived from an EMBL/GenBank/DDBJ whole genome shotgun (WGS) entry which is preliminary data.</text>
</comment>
<dbReference type="OrthoDB" id="1535081at2759"/>
<organism evidence="5 6">
    <name type="scientific">Lomentospora prolificans</name>
    <dbReference type="NCBI Taxonomy" id="41688"/>
    <lineage>
        <taxon>Eukaryota</taxon>
        <taxon>Fungi</taxon>
        <taxon>Dikarya</taxon>
        <taxon>Ascomycota</taxon>
        <taxon>Pezizomycotina</taxon>
        <taxon>Sordariomycetes</taxon>
        <taxon>Hypocreomycetidae</taxon>
        <taxon>Microascales</taxon>
        <taxon>Microascaceae</taxon>
        <taxon>Lomentospora</taxon>
    </lineage>
</organism>
<dbReference type="InterPro" id="IPR016461">
    <property type="entry name" value="COMT-like"/>
</dbReference>
<feature type="domain" description="O-methyltransferase C-terminal" evidence="4">
    <location>
        <begin position="30"/>
        <end position="223"/>
    </location>
</feature>
<dbReference type="AlphaFoldDB" id="A0A2N3MZ95"/>
<dbReference type="GO" id="GO:0008171">
    <property type="term" value="F:O-methyltransferase activity"/>
    <property type="evidence" value="ECO:0007669"/>
    <property type="project" value="InterPro"/>
</dbReference>
<keyword evidence="1" id="KW-0489">Methyltransferase</keyword>
<dbReference type="VEuPathDB" id="FungiDB:jhhlp_008876"/>
<evidence type="ECO:0000256" key="2">
    <source>
        <dbReference type="ARBA" id="ARBA00022679"/>
    </source>
</evidence>
<dbReference type="InterPro" id="IPR001077">
    <property type="entry name" value="COMT_C"/>
</dbReference>
<dbReference type="PANTHER" id="PTHR43712:SF2">
    <property type="entry name" value="O-METHYLTRANSFERASE CICE"/>
    <property type="match status" value="1"/>
</dbReference>
<dbReference type="SUPFAM" id="SSF53335">
    <property type="entry name" value="S-adenosyl-L-methionine-dependent methyltransferases"/>
    <property type="match status" value="1"/>
</dbReference>
<accession>A0A2N3MZ95</accession>
<dbReference type="GO" id="GO:0032259">
    <property type="term" value="P:methylation"/>
    <property type="evidence" value="ECO:0007669"/>
    <property type="project" value="UniProtKB-KW"/>
</dbReference>
<evidence type="ECO:0000256" key="1">
    <source>
        <dbReference type="ARBA" id="ARBA00022603"/>
    </source>
</evidence>
<dbReference type="InterPro" id="IPR029063">
    <property type="entry name" value="SAM-dependent_MTases_sf"/>
</dbReference>
<evidence type="ECO:0000313" key="6">
    <source>
        <dbReference type="Proteomes" id="UP000233524"/>
    </source>
</evidence>
<sequence>MSKYFDQFGVATEPKDRLQTILAFAEGRLGSTAWEIHHSSEERLQVFMLAMGSIEEEMPPLGAYDLSWAVGEVEKSADRALVVDVGGGKGQALKGILKVTPGLPRNRCVLEDLPEVVEANKQDADLADVQMVAMDFHNEQPIKGALVYYMRRCLHDYSDEECVGILQQISGAMAADSRLLIVETLLSDSPSALQAAMDLMMMTISGKERTRDNFAAITSKAGLEITKVSQIPGGSAVIECALV</sequence>
<proteinExistence type="predicted"/>
<keyword evidence="6" id="KW-1185">Reference proteome</keyword>
<name>A0A2N3MZ95_9PEZI</name>
<dbReference type="Pfam" id="PF00891">
    <property type="entry name" value="Methyltransf_2"/>
    <property type="match status" value="1"/>
</dbReference>
<dbReference type="InParanoid" id="A0A2N3MZ95"/>
<evidence type="ECO:0000313" key="5">
    <source>
        <dbReference type="EMBL" id="PKS05498.1"/>
    </source>
</evidence>
<reference evidence="5 6" key="1">
    <citation type="journal article" date="2017" name="G3 (Bethesda)">
        <title>First Draft Genome Sequence of the Pathogenic Fungus Lomentospora prolificans (Formerly Scedosporium prolificans).</title>
        <authorList>
            <person name="Luo R."/>
            <person name="Zimin A."/>
            <person name="Workman R."/>
            <person name="Fan Y."/>
            <person name="Pertea G."/>
            <person name="Grossman N."/>
            <person name="Wear M.P."/>
            <person name="Jia B."/>
            <person name="Miller H."/>
            <person name="Casadevall A."/>
            <person name="Timp W."/>
            <person name="Zhang S.X."/>
            <person name="Salzberg S.L."/>
        </authorList>
    </citation>
    <scope>NUCLEOTIDE SEQUENCE [LARGE SCALE GENOMIC DNA]</scope>
    <source>
        <strain evidence="5 6">JHH-5317</strain>
    </source>
</reference>
<dbReference type="PROSITE" id="PS51683">
    <property type="entry name" value="SAM_OMT_II"/>
    <property type="match status" value="1"/>
</dbReference>
<gene>
    <name evidence="5" type="ORF">jhhlp_008876</name>
</gene>
<dbReference type="PANTHER" id="PTHR43712">
    <property type="entry name" value="PUTATIVE (AFU_ORTHOLOGUE AFUA_4G14580)-RELATED"/>
    <property type="match status" value="1"/>
</dbReference>
<dbReference type="EMBL" id="NLAX01001623">
    <property type="protein sequence ID" value="PKS05498.1"/>
    <property type="molecule type" value="Genomic_DNA"/>
</dbReference>
<evidence type="ECO:0000256" key="3">
    <source>
        <dbReference type="ARBA" id="ARBA00022691"/>
    </source>
</evidence>
<keyword evidence="3" id="KW-0949">S-adenosyl-L-methionine</keyword>
<keyword evidence="2" id="KW-0808">Transferase</keyword>